<dbReference type="AlphaFoldDB" id="A0A7Y9LB02"/>
<evidence type="ECO:0000256" key="6">
    <source>
        <dbReference type="ARBA" id="ARBA00023136"/>
    </source>
</evidence>
<evidence type="ECO:0000256" key="2">
    <source>
        <dbReference type="ARBA" id="ARBA00022692"/>
    </source>
</evidence>
<sequence length="602" mass="65623">MIMAESLPGKRLTTAATMLRFAWAADPKRSLLALVLFTLQALASTTFAWWLKVLLDAVPAADLTNLFLATGGLALSLAGNTVLSHGSNQVLLALRERTHALVERRMVEIVGHTPTLDIHETPAYLTHLEVLERETWRFGETVPSLVNLFATGIRIVTTTALLVTVSPALLLLAVLGLPTLLLSSKISRLYHLGNDRTAEIYRRTAVLYDLATKSECAKETRLLRLGPVLVRRFHVEYRKLIGVSRRVAVHAEALGLAGRMIFLLGYFCSLLLVVHWFATGRASIGDVALTAVLAGQILSLLASSAELLQFAWRNLATAGRYVELEGISRQARSRSTAAAVTPARLRDGIRLDQVSYRYPHSTRPALRGIDLRLPAGSTVAVVGDNGAGKTTLVKLLTGLYLPTDGKISIDGVDLATLDPESWRRRTSAGFQDHARFELPLREAIGIGDLDAIEDEAAVRTALQRAGSADLPAALPAGLQTQLGPSWTDGVDLSGGQWQKIAISRAMMRTAPLLLVLDEPTAALDADTEHRLFRQWATASERIKDTSGAITILVSHRFSTVRMADLIIVLDHGELIETGDHDELMARGGLYADLFELQARSYR</sequence>
<evidence type="ECO:0000313" key="10">
    <source>
        <dbReference type="EMBL" id="NYE73364.1"/>
    </source>
</evidence>
<feature type="transmembrane region" description="Helical" evidence="7">
    <location>
        <begin position="155"/>
        <end position="182"/>
    </location>
</feature>
<evidence type="ECO:0000313" key="11">
    <source>
        <dbReference type="Proteomes" id="UP000569914"/>
    </source>
</evidence>
<protein>
    <submittedName>
        <fullName evidence="10">ATP-binding cassette subfamily B protein</fullName>
    </submittedName>
</protein>
<dbReference type="InterPro" id="IPR036640">
    <property type="entry name" value="ABC1_TM_sf"/>
</dbReference>
<evidence type="ECO:0000256" key="1">
    <source>
        <dbReference type="ARBA" id="ARBA00004651"/>
    </source>
</evidence>
<dbReference type="GO" id="GO:0015421">
    <property type="term" value="F:ABC-type oligopeptide transporter activity"/>
    <property type="evidence" value="ECO:0007669"/>
    <property type="project" value="TreeGrafter"/>
</dbReference>
<feature type="domain" description="ABC transporter" evidence="8">
    <location>
        <begin position="349"/>
        <end position="596"/>
    </location>
</feature>
<dbReference type="GO" id="GO:0005886">
    <property type="term" value="C:plasma membrane"/>
    <property type="evidence" value="ECO:0007669"/>
    <property type="project" value="UniProtKB-SubCell"/>
</dbReference>
<dbReference type="PROSITE" id="PS50893">
    <property type="entry name" value="ABC_TRANSPORTER_2"/>
    <property type="match status" value="1"/>
</dbReference>
<keyword evidence="3" id="KW-0547">Nucleotide-binding</keyword>
<keyword evidence="4 10" id="KW-0067">ATP-binding</keyword>
<feature type="transmembrane region" description="Helical" evidence="7">
    <location>
        <begin position="34"/>
        <end position="51"/>
    </location>
</feature>
<evidence type="ECO:0000256" key="3">
    <source>
        <dbReference type="ARBA" id="ARBA00022741"/>
    </source>
</evidence>
<dbReference type="PANTHER" id="PTHR43394">
    <property type="entry name" value="ATP-DEPENDENT PERMEASE MDL1, MITOCHONDRIAL"/>
    <property type="match status" value="1"/>
</dbReference>
<dbReference type="InterPro" id="IPR003439">
    <property type="entry name" value="ABC_transporter-like_ATP-bd"/>
</dbReference>
<dbReference type="GO" id="GO:0005524">
    <property type="term" value="F:ATP binding"/>
    <property type="evidence" value="ECO:0007669"/>
    <property type="project" value="UniProtKB-KW"/>
</dbReference>
<reference evidence="10 11" key="1">
    <citation type="submission" date="2020-07" db="EMBL/GenBank/DDBJ databases">
        <title>Sequencing the genomes of 1000 actinobacteria strains.</title>
        <authorList>
            <person name="Klenk H.-P."/>
        </authorList>
    </citation>
    <scope>NUCLEOTIDE SEQUENCE [LARGE SCALE GENOMIC DNA]</scope>
    <source>
        <strain evidence="10 11">DSM 22083</strain>
    </source>
</reference>
<proteinExistence type="predicted"/>
<dbReference type="SUPFAM" id="SSF52540">
    <property type="entry name" value="P-loop containing nucleoside triphosphate hydrolases"/>
    <property type="match status" value="1"/>
</dbReference>
<comment type="caution">
    <text evidence="10">The sequence shown here is derived from an EMBL/GenBank/DDBJ whole genome shotgun (WGS) entry which is preliminary data.</text>
</comment>
<feature type="domain" description="ABC transmembrane type-1" evidence="9">
    <location>
        <begin position="31"/>
        <end position="308"/>
    </location>
</feature>
<dbReference type="InterPro" id="IPR011527">
    <property type="entry name" value="ABC1_TM_dom"/>
</dbReference>
<accession>A0A7Y9LB02</accession>
<dbReference type="Gene3D" id="1.20.1560.10">
    <property type="entry name" value="ABC transporter type 1, transmembrane domain"/>
    <property type="match status" value="1"/>
</dbReference>
<dbReference type="PANTHER" id="PTHR43394:SF1">
    <property type="entry name" value="ATP-BINDING CASSETTE SUB-FAMILY B MEMBER 10, MITOCHONDRIAL"/>
    <property type="match status" value="1"/>
</dbReference>
<keyword evidence="11" id="KW-1185">Reference proteome</keyword>
<dbReference type="EMBL" id="JACCBU010000001">
    <property type="protein sequence ID" value="NYE73364.1"/>
    <property type="molecule type" value="Genomic_DNA"/>
</dbReference>
<dbReference type="PROSITE" id="PS00211">
    <property type="entry name" value="ABC_TRANSPORTER_1"/>
    <property type="match status" value="1"/>
</dbReference>
<dbReference type="InterPro" id="IPR017871">
    <property type="entry name" value="ABC_transporter-like_CS"/>
</dbReference>
<organism evidence="10 11">
    <name type="scientific">Microlunatus parietis</name>
    <dbReference type="NCBI Taxonomy" id="682979"/>
    <lineage>
        <taxon>Bacteria</taxon>
        <taxon>Bacillati</taxon>
        <taxon>Actinomycetota</taxon>
        <taxon>Actinomycetes</taxon>
        <taxon>Propionibacteriales</taxon>
        <taxon>Propionibacteriaceae</taxon>
        <taxon>Microlunatus</taxon>
    </lineage>
</organism>
<evidence type="ECO:0000256" key="7">
    <source>
        <dbReference type="SAM" id="Phobius"/>
    </source>
</evidence>
<dbReference type="InterPro" id="IPR039421">
    <property type="entry name" value="Type_1_exporter"/>
</dbReference>
<evidence type="ECO:0000259" key="8">
    <source>
        <dbReference type="PROSITE" id="PS50893"/>
    </source>
</evidence>
<dbReference type="SUPFAM" id="SSF90123">
    <property type="entry name" value="ABC transporter transmembrane region"/>
    <property type="match status" value="1"/>
</dbReference>
<evidence type="ECO:0000259" key="9">
    <source>
        <dbReference type="PROSITE" id="PS50929"/>
    </source>
</evidence>
<feature type="transmembrane region" description="Helical" evidence="7">
    <location>
        <begin position="63"/>
        <end position="83"/>
    </location>
</feature>
<comment type="subcellular location">
    <subcellularLocation>
        <location evidence="1">Cell membrane</location>
        <topology evidence="1">Multi-pass membrane protein</topology>
    </subcellularLocation>
</comment>
<gene>
    <name evidence="10" type="ORF">BKA15_004693</name>
</gene>
<dbReference type="InterPro" id="IPR003593">
    <property type="entry name" value="AAA+_ATPase"/>
</dbReference>
<dbReference type="SMART" id="SM00382">
    <property type="entry name" value="AAA"/>
    <property type="match status" value="1"/>
</dbReference>
<feature type="transmembrane region" description="Helical" evidence="7">
    <location>
        <begin position="284"/>
        <end position="303"/>
    </location>
</feature>
<evidence type="ECO:0000256" key="5">
    <source>
        <dbReference type="ARBA" id="ARBA00022989"/>
    </source>
</evidence>
<dbReference type="Pfam" id="PF00005">
    <property type="entry name" value="ABC_tran"/>
    <property type="match status" value="1"/>
</dbReference>
<dbReference type="GO" id="GO:0016887">
    <property type="term" value="F:ATP hydrolysis activity"/>
    <property type="evidence" value="ECO:0007669"/>
    <property type="project" value="InterPro"/>
</dbReference>
<feature type="transmembrane region" description="Helical" evidence="7">
    <location>
        <begin position="260"/>
        <end position="278"/>
    </location>
</feature>
<keyword evidence="6 7" id="KW-0472">Membrane</keyword>
<name>A0A7Y9LB02_9ACTN</name>
<dbReference type="Gene3D" id="3.40.50.300">
    <property type="entry name" value="P-loop containing nucleotide triphosphate hydrolases"/>
    <property type="match status" value="1"/>
</dbReference>
<dbReference type="Proteomes" id="UP000569914">
    <property type="component" value="Unassembled WGS sequence"/>
</dbReference>
<keyword evidence="2 7" id="KW-0812">Transmembrane</keyword>
<dbReference type="InterPro" id="IPR027417">
    <property type="entry name" value="P-loop_NTPase"/>
</dbReference>
<evidence type="ECO:0000256" key="4">
    <source>
        <dbReference type="ARBA" id="ARBA00022840"/>
    </source>
</evidence>
<dbReference type="PROSITE" id="PS50929">
    <property type="entry name" value="ABC_TM1F"/>
    <property type="match status" value="1"/>
</dbReference>
<keyword evidence="5 7" id="KW-1133">Transmembrane helix</keyword>